<dbReference type="SUPFAM" id="SSF52540">
    <property type="entry name" value="P-loop containing nucleoside triphosphate hydrolases"/>
    <property type="match status" value="1"/>
</dbReference>
<protein>
    <submittedName>
        <fullName evidence="3">DUF3482 domain-containing protein</fullName>
    </submittedName>
</protein>
<dbReference type="InterPro" id="IPR027417">
    <property type="entry name" value="P-loop_NTPase"/>
</dbReference>
<dbReference type="Gene3D" id="3.40.50.300">
    <property type="entry name" value="P-loop containing nucleotide triphosphate hydrolases"/>
    <property type="match status" value="1"/>
</dbReference>
<dbReference type="EMBL" id="JAEDAL010000008">
    <property type="protein sequence ID" value="MBH9553951.1"/>
    <property type="molecule type" value="Genomic_DNA"/>
</dbReference>
<dbReference type="Proteomes" id="UP000620139">
    <property type="component" value="Unassembled WGS sequence"/>
</dbReference>
<name>A0A931J244_9BURK</name>
<dbReference type="Pfam" id="PF01926">
    <property type="entry name" value="MMR_HSR1"/>
    <property type="match status" value="1"/>
</dbReference>
<keyword evidence="4" id="KW-1185">Reference proteome</keyword>
<reference evidence="3" key="1">
    <citation type="submission" date="2020-12" db="EMBL/GenBank/DDBJ databases">
        <title>The genome sequence of Inhella sp. 4Y17.</title>
        <authorList>
            <person name="Liu Y."/>
        </authorList>
    </citation>
    <scope>NUCLEOTIDE SEQUENCE</scope>
    <source>
        <strain evidence="3">4Y10</strain>
    </source>
</reference>
<feature type="compositionally biased region" description="Basic and acidic residues" evidence="1">
    <location>
        <begin position="511"/>
        <end position="521"/>
    </location>
</feature>
<dbReference type="GO" id="GO:0005525">
    <property type="term" value="F:GTP binding"/>
    <property type="evidence" value="ECO:0007669"/>
    <property type="project" value="InterPro"/>
</dbReference>
<evidence type="ECO:0000313" key="4">
    <source>
        <dbReference type="Proteomes" id="UP000620139"/>
    </source>
</evidence>
<evidence type="ECO:0000256" key="1">
    <source>
        <dbReference type="SAM" id="MobiDB-lite"/>
    </source>
</evidence>
<dbReference type="AlphaFoldDB" id="A0A931J244"/>
<dbReference type="CDD" id="cd00882">
    <property type="entry name" value="Ras_like_GTPase"/>
    <property type="match status" value="1"/>
</dbReference>
<organism evidence="3 4">
    <name type="scientific">Inhella gelatinilytica</name>
    <dbReference type="NCBI Taxonomy" id="2795030"/>
    <lineage>
        <taxon>Bacteria</taxon>
        <taxon>Pseudomonadati</taxon>
        <taxon>Pseudomonadota</taxon>
        <taxon>Betaproteobacteria</taxon>
        <taxon>Burkholderiales</taxon>
        <taxon>Sphaerotilaceae</taxon>
        <taxon>Inhella</taxon>
    </lineage>
</organism>
<evidence type="ECO:0000259" key="2">
    <source>
        <dbReference type="Pfam" id="PF01926"/>
    </source>
</evidence>
<dbReference type="InterPro" id="IPR006073">
    <property type="entry name" value="GTP-bd"/>
</dbReference>
<dbReference type="Pfam" id="PF11981">
    <property type="entry name" value="DUF3482"/>
    <property type="match status" value="1"/>
</dbReference>
<accession>A0A931J244</accession>
<dbReference type="InterPro" id="IPR021871">
    <property type="entry name" value="DUF3482"/>
</dbReference>
<feature type="region of interest" description="Disordered" evidence="1">
    <location>
        <begin position="509"/>
        <end position="532"/>
    </location>
</feature>
<evidence type="ECO:0000313" key="3">
    <source>
        <dbReference type="EMBL" id="MBH9553951.1"/>
    </source>
</evidence>
<feature type="domain" description="G" evidence="2">
    <location>
        <begin position="23"/>
        <end position="161"/>
    </location>
</feature>
<comment type="caution">
    <text evidence="3">The sequence shown here is derived from an EMBL/GenBank/DDBJ whole genome shotgun (WGS) entry which is preliminary data.</text>
</comment>
<sequence length="532" mass="58680">MMIQPGRTSQVEQDKSIHIFVAAHTNVGKTALLRTILGKDVGVVEDAPDITSATASHSLVADADGSALLIWDSPGFGDSFRLARRFRLRYRWLTWLVREVWDRRVQPSLWRSQRLVLDLQKQADIVLYPVNLLERPAEAVYVAPELEVLGWTGKPVVVILNQSGSRGDAISRIAEWREFLGGFPAVRSVIDLDAFTRCWLQELKLFEEIGRLLPDTSHQSYQRLAKVLTSEHLKRFDESIAAIVDHLMQTAGDRAELDTAWFSGVAEAIDLVRNKLPWGKSKEQRPQERAMEDLAQRLATRVSDLANRLVAINRLNGVTSADVLRVAATHMRVDGPLNASTVSLVGSVVSGVLTGLSADLISGGLTLGTGALVGGVMGALGGAVIAQGYNVLTSKDKKVIRWSPKSIFDALDNSILLYLSVAHFGRGQGDWRKKDAPSQWSSAVLHARGRYQYRLDQLCSADGLMANAQRDRREYTLVVRGLLQEVLIHLYPSESAVLSSEGPAYANWDGLDTRGSKRDPQRNSGEPLHTPT</sequence>
<proteinExistence type="predicted"/>
<gene>
    <name evidence="3" type="ORF">I7X43_13970</name>
</gene>